<dbReference type="AlphaFoldDB" id="A0A1E7WBX1"/>
<sequence length="364" mass="40564">MAYPSGIAEAATNDLDALTVTAPGAPRMRDGRFRNPARMHKMGLLKGLSIMVRMMFDKPADTVPRAAIPVHAMTQQQLLAAPDRTLYRLGHSTVLLKLDGAFWLTDPVFSERASPLQWAGPKRFHQPPISLEDLPPLKGIILSHDHYDHLDYAAVMALAPRTEYFITPLGVGDRLIDWGIPAGKVRQLGWWQGTQVGNIRLLATPTQHFSGRGLTDRNKTLWASFVIEDREARIFFSGDSGYFDGFKEIGRRYGPFDLTMVETGAYDPQWPDVHMQPEESLQAHIDLRGKVMLPIHNGTFDLSLHPWHDPFSRIAELAAERRLPLATPEIGMPMSIMAPLAAVAQQQWWAPLVAQEAAAREAAA</sequence>
<feature type="domain" description="Metallo-beta-lactamase" evidence="1">
    <location>
        <begin position="104"/>
        <end position="296"/>
    </location>
</feature>
<dbReference type="PANTHER" id="PTHR15032">
    <property type="entry name" value="N-ACYL-PHOSPHATIDYLETHANOLAMINE-HYDROLYZING PHOSPHOLIPASE D"/>
    <property type="match status" value="1"/>
</dbReference>
<evidence type="ECO:0000313" key="3">
    <source>
        <dbReference type="Proteomes" id="UP000175989"/>
    </source>
</evidence>
<comment type="caution">
    <text evidence="2">The sequence shown here is derived from an EMBL/GenBank/DDBJ whole genome shotgun (WGS) entry which is preliminary data.</text>
</comment>
<proteinExistence type="predicted"/>
<dbReference type="Proteomes" id="UP000175989">
    <property type="component" value="Unassembled WGS sequence"/>
</dbReference>
<dbReference type="EMBL" id="LROM01000134">
    <property type="protein sequence ID" value="OEZ94361.1"/>
    <property type="molecule type" value="Genomic_DNA"/>
</dbReference>
<dbReference type="InterPro" id="IPR036866">
    <property type="entry name" value="RibonucZ/Hydroxyglut_hydro"/>
</dbReference>
<protein>
    <submittedName>
        <fullName evidence="2">Metal-dependent hydrolase</fullName>
    </submittedName>
</protein>
<dbReference type="PANTHER" id="PTHR15032:SF4">
    <property type="entry name" value="N-ACYL-PHOSPHATIDYLETHANOLAMINE-HYDROLYZING PHOSPHOLIPASE D"/>
    <property type="match status" value="1"/>
</dbReference>
<dbReference type="InterPro" id="IPR001279">
    <property type="entry name" value="Metallo-B-lactamas"/>
</dbReference>
<dbReference type="PATRIC" id="fig|762836.4.peg.4725"/>
<reference evidence="3" key="1">
    <citation type="journal article" date="2016" name="Front. Microbiol.">
        <title>Molecular Keys to the Janthinobacterium and Duganella spp. Interaction with the Plant Pathogen Fusarium graminearum.</title>
        <authorList>
            <person name="Haack F.S."/>
            <person name="Poehlein A."/>
            <person name="Kroger C."/>
            <person name="Voigt C.A."/>
            <person name="Piepenbring M."/>
            <person name="Bode H.B."/>
            <person name="Daniel R."/>
            <person name="Schafer W."/>
            <person name="Streit W.R."/>
        </authorList>
    </citation>
    <scope>NUCLEOTIDE SEQUENCE [LARGE SCALE GENOMIC DNA]</scope>
    <source>
        <strain evidence="3">T54</strain>
    </source>
</reference>
<evidence type="ECO:0000313" key="2">
    <source>
        <dbReference type="EMBL" id="OEZ94361.1"/>
    </source>
</evidence>
<dbReference type="OrthoDB" id="9805728at2"/>
<dbReference type="Gene3D" id="3.60.15.10">
    <property type="entry name" value="Ribonuclease Z/Hydroxyacylglutathione hydrolase-like"/>
    <property type="match status" value="1"/>
</dbReference>
<dbReference type="GO" id="GO:0016787">
    <property type="term" value="F:hydrolase activity"/>
    <property type="evidence" value="ECO:0007669"/>
    <property type="project" value="UniProtKB-KW"/>
</dbReference>
<accession>A0A1E7WBX1</accession>
<gene>
    <name evidence="2" type="ORF">DUPY_45910</name>
</gene>
<name>A0A1E7WBX1_9BURK</name>
<dbReference type="SUPFAM" id="SSF56281">
    <property type="entry name" value="Metallo-hydrolase/oxidoreductase"/>
    <property type="match status" value="1"/>
</dbReference>
<organism evidence="2 3">
    <name type="scientific">Duganella phyllosphaerae</name>
    <dbReference type="NCBI Taxonomy" id="762836"/>
    <lineage>
        <taxon>Bacteria</taxon>
        <taxon>Pseudomonadati</taxon>
        <taxon>Pseudomonadota</taxon>
        <taxon>Betaproteobacteria</taxon>
        <taxon>Burkholderiales</taxon>
        <taxon>Oxalobacteraceae</taxon>
        <taxon>Telluria group</taxon>
        <taxon>Duganella</taxon>
    </lineage>
</organism>
<evidence type="ECO:0000259" key="1">
    <source>
        <dbReference type="Pfam" id="PF12706"/>
    </source>
</evidence>
<keyword evidence="2" id="KW-0378">Hydrolase</keyword>
<dbReference type="Pfam" id="PF12706">
    <property type="entry name" value="Lactamase_B_2"/>
    <property type="match status" value="1"/>
</dbReference>
<dbReference type="RefSeq" id="WP_070251470.1">
    <property type="nucleotide sequence ID" value="NZ_LROM01000134.1"/>
</dbReference>
<dbReference type="GO" id="GO:0005737">
    <property type="term" value="C:cytoplasm"/>
    <property type="evidence" value="ECO:0007669"/>
    <property type="project" value="TreeGrafter"/>
</dbReference>
<keyword evidence="3" id="KW-1185">Reference proteome</keyword>